<dbReference type="GO" id="GO:0001727">
    <property type="term" value="F:lipid kinase activity"/>
    <property type="evidence" value="ECO:0007669"/>
    <property type="project" value="UniProtKB-ARBA"/>
</dbReference>
<feature type="region of interest" description="Disordered" evidence="1">
    <location>
        <begin position="107"/>
        <end position="182"/>
    </location>
</feature>
<dbReference type="GO" id="GO:0046512">
    <property type="term" value="P:sphingosine biosynthetic process"/>
    <property type="evidence" value="ECO:0007669"/>
    <property type="project" value="TreeGrafter"/>
</dbReference>
<gene>
    <name evidence="3" type="ORF">RFI_26264</name>
</gene>
<evidence type="ECO:0000313" key="4">
    <source>
        <dbReference type="Proteomes" id="UP000023152"/>
    </source>
</evidence>
<evidence type="ECO:0000313" key="3">
    <source>
        <dbReference type="EMBL" id="ETO11112.1"/>
    </source>
</evidence>
<dbReference type="OrthoDB" id="3853857at2759"/>
<feature type="transmembrane region" description="Helical" evidence="2">
    <location>
        <begin position="345"/>
        <end position="367"/>
    </location>
</feature>
<keyword evidence="2" id="KW-0472">Membrane</keyword>
<dbReference type="InterPro" id="IPR016064">
    <property type="entry name" value="NAD/diacylglycerol_kinase_sf"/>
</dbReference>
<dbReference type="PANTHER" id="PTHR12358:SF31">
    <property type="entry name" value="ACYLGLYCEROL KINASE, MITOCHONDRIAL"/>
    <property type="match status" value="1"/>
</dbReference>
<dbReference type="GO" id="GO:0005737">
    <property type="term" value="C:cytoplasm"/>
    <property type="evidence" value="ECO:0007669"/>
    <property type="project" value="TreeGrafter"/>
</dbReference>
<dbReference type="GO" id="GO:0016773">
    <property type="term" value="F:phosphotransferase activity, alcohol group as acceptor"/>
    <property type="evidence" value="ECO:0007669"/>
    <property type="project" value="UniProtKB-ARBA"/>
</dbReference>
<feature type="non-terminal residue" evidence="3">
    <location>
        <position position="1"/>
    </location>
</feature>
<evidence type="ECO:0000256" key="2">
    <source>
        <dbReference type="SAM" id="Phobius"/>
    </source>
</evidence>
<dbReference type="Gene3D" id="2.60.200.40">
    <property type="match status" value="1"/>
</dbReference>
<dbReference type="Proteomes" id="UP000023152">
    <property type="component" value="Unassembled WGS sequence"/>
</dbReference>
<sequence length="388" mass="44467">DQSTAATAGDAEEKKEEEESKEPNQKYATIIKKKKELGFLTLQWGLTATVDFESEKWRFLGKKRFDLQAAIEIAQATHYKARMYYKPIPGDEQRPPLDHQQILEQIVSPTTTTTTATATATTTETTTTATLATNQKTVENNDNDNNNSNNNDNTETQQQETKEEKKSEEKQVECNENNEDGDWWVKLPSNHHQPPKGWVRIEGEFGLVIATNINALGGYPFGGNTLKRNDGTLLLIYSTRISRLGAISMFGEIEKAEHLKNKSIFAFRTRELVLEPLETKPLMNFDGERRPLLPTFVKVLPQRAMVACQTQLISLKIFRALFHYFYSSNFWFSVTFCCLSKLDQVFLLAFYPTFFIPKLVLYSHYFCNKKRRINFGKICTVKTVLKKN</sequence>
<feature type="compositionally biased region" description="Basic and acidic residues" evidence="1">
    <location>
        <begin position="160"/>
        <end position="173"/>
    </location>
</feature>
<dbReference type="PANTHER" id="PTHR12358">
    <property type="entry name" value="SPHINGOSINE KINASE"/>
    <property type="match status" value="1"/>
</dbReference>
<feature type="region of interest" description="Disordered" evidence="1">
    <location>
        <begin position="1"/>
        <end position="25"/>
    </location>
</feature>
<dbReference type="EMBL" id="ASPP01022765">
    <property type="protein sequence ID" value="ETO11112.1"/>
    <property type="molecule type" value="Genomic_DNA"/>
</dbReference>
<proteinExistence type="predicted"/>
<dbReference type="SUPFAM" id="SSF111331">
    <property type="entry name" value="NAD kinase/diacylglycerol kinase-like"/>
    <property type="match status" value="1"/>
</dbReference>
<accession>X6MCE1</accession>
<protein>
    <submittedName>
        <fullName evidence="3">Uncharacterized protein</fullName>
    </submittedName>
</protein>
<dbReference type="GO" id="GO:0016020">
    <property type="term" value="C:membrane"/>
    <property type="evidence" value="ECO:0007669"/>
    <property type="project" value="TreeGrafter"/>
</dbReference>
<comment type="caution">
    <text evidence="3">The sequence shown here is derived from an EMBL/GenBank/DDBJ whole genome shotgun (WGS) entry which is preliminary data.</text>
</comment>
<name>X6MCE1_RETFI</name>
<keyword evidence="2" id="KW-1133">Transmembrane helix</keyword>
<organism evidence="3 4">
    <name type="scientific">Reticulomyxa filosa</name>
    <dbReference type="NCBI Taxonomy" id="46433"/>
    <lineage>
        <taxon>Eukaryota</taxon>
        <taxon>Sar</taxon>
        <taxon>Rhizaria</taxon>
        <taxon>Retaria</taxon>
        <taxon>Foraminifera</taxon>
        <taxon>Monothalamids</taxon>
        <taxon>Reticulomyxidae</taxon>
        <taxon>Reticulomyxa</taxon>
    </lineage>
</organism>
<keyword evidence="4" id="KW-1185">Reference proteome</keyword>
<keyword evidence="2" id="KW-0812">Transmembrane</keyword>
<feature type="compositionally biased region" description="Low complexity" evidence="1">
    <location>
        <begin position="110"/>
        <end position="159"/>
    </location>
</feature>
<reference evidence="3 4" key="1">
    <citation type="journal article" date="2013" name="Curr. Biol.">
        <title>The Genome of the Foraminiferan Reticulomyxa filosa.</title>
        <authorList>
            <person name="Glockner G."/>
            <person name="Hulsmann N."/>
            <person name="Schleicher M."/>
            <person name="Noegel A.A."/>
            <person name="Eichinger L."/>
            <person name="Gallinger C."/>
            <person name="Pawlowski J."/>
            <person name="Sierra R."/>
            <person name="Euteneuer U."/>
            <person name="Pillet L."/>
            <person name="Moustafa A."/>
            <person name="Platzer M."/>
            <person name="Groth M."/>
            <person name="Szafranski K."/>
            <person name="Schliwa M."/>
        </authorList>
    </citation>
    <scope>NUCLEOTIDE SEQUENCE [LARGE SCALE GENOMIC DNA]</scope>
</reference>
<feature type="compositionally biased region" description="Basic and acidic residues" evidence="1">
    <location>
        <begin position="11"/>
        <end position="24"/>
    </location>
</feature>
<dbReference type="InterPro" id="IPR050187">
    <property type="entry name" value="Lipid_Phosphate_FormReg"/>
</dbReference>
<dbReference type="AlphaFoldDB" id="X6MCE1"/>
<evidence type="ECO:0000256" key="1">
    <source>
        <dbReference type="SAM" id="MobiDB-lite"/>
    </source>
</evidence>